<evidence type="ECO:0000313" key="3">
    <source>
        <dbReference type="Proteomes" id="UP001066276"/>
    </source>
</evidence>
<feature type="region of interest" description="Disordered" evidence="1">
    <location>
        <begin position="1"/>
        <end position="25"/>
    </location>
</feature>
<comment type="caution">
    <text evidence="2">The sequence shown here is derived from an EMBL/GenBank/DDBJ whole genome shotgun (WGS) entry which is preliminary data.</text>
</comment>
<feature type="compositionally biased region" description="Basic and acidic residues" evidence="1">
    <location>
        <begin position="49"/>
        <end position="72"/>
    </location>
</feature>
<name>A0AAV7KYX4_PLEWA</name>
<dbReference type="EMBL" id="JANPWB010000016">
    <property type="protein sequence ID" value="KAJ1084098.1"/>
    <property type="molecule type" value="Genomic_DNA"/>
</dbReference>
<feature type="region of interest" description="Disordered" evidence="1">
    <location>
        <begin position="49"/>
        <end position="85"/>
    </location>
</feature>
<evidence type="ECO:0000313" key="2">
    <source>
        <dbReference type="EMBL" id="KAJ1084098.1"/>
    </source>
</evidence>
<feature type="compositionally biased region" description="Polar residues" evidence="1">
    <location>
        <begin position="73"/>
        <end position="84"/>
    </location>
</feature>
<protein>
    <submittedName>
        <fullName evidence="2">Uncharacterized protein</fullName>
    </submittedName>
</protein>
<keyword evidence="3" id="KW-1185">Reference proteome</keyword>
<dbReference type="AlphaFoldDB" id="A0AAV7KYX4"/>
<organism evidence="2 3">
    <name type="scientific">Pleurodeles waltl</name>
    <name type="common">Iberian ribbed newt</name>
    <dbReference type="NCBI Taxonomy" id="8319"/>
    <lineage>
        <taxon>Eukaryota</taxon>
        <taxon>Metazoa</taxon>
        <taxon>Chordata</taxon>
        <taxon>Craniata</taxon>
        <taxon>Vertebrata</taxon>
        <taxon>Euteleostomi</taxon>
        <taxon>Amphibia</taxon>
        <taxon>Batrachia</taxon>
        <taxon>Caudata</taxon>
        <taxon>Salamandroidea</taxon>
        <taxon>Salamandridae</taxon>
        <taxon>Pleurodelinae</taxon>
        <taxon>Pleurodeles</taxon>
    </lineage>
</organism>
<accession>A0AAV7KYX4</accession>
<dbReference type="Proteomes" id="UP001066276">
    <property type="component" value="Chromosome 12"/>
</dbReference>
<proteinExistence type="predicted"/>
<sequence>MNDRRRLGPKGTGGDKTRDKPESSIRAWKNMEYALQEVKDIEQLEERWSREAGEGEFSKVEKSYTDREENKQQVRGTKTGSPYTGKQRIEAMLITRGNPNIAHQPSHPTGERHRVPQFHGSWHEPWLETTTRELEDGPTYQLLIGEVL</sequence>
<evidence type="ECO:0000256" key="1">
    <source>
        <dbReference type="SAM" id="MobiDB-lite"/>
    </source>
</evidence>
<feature type="compositionally biased region" description="Basic and acidic residues" evidence="1">
    <location>
        <begin position="13"/>
        <end position="23"/>
    </location>
</feature>
<reference evidence="2" key="1">
    <citation type="journal article" date="2022" name="bioRxiv">
        <title>Sequencing and chromosome-scale assembly of the giantPleurodeles waltlgenome.</title>
        <authorList>
            <person name="Brown T."/>
            <person name="Elewa A."/>
            <person name="Iarovenko S."/>
            <person name="Subramanian E."/>
            <person name="Araus A.J."/>
            <person name="Petzold A."/>
            <person name="Susuki M."/>
            <person name="Suzuki K.-i.T."/>
            <person name="Hayashi T."/>
            <person name="Toyoda A."/>
            <person name="Oliveira C."/>
            <person name="Osipova E."/>
            <person name="Leigh N.D."/>
            <person name="Simon A."/>
            <person name="Yun M.H."/>
        </authorList>
    </citation>
    <scope>NUCLEOTIDE SEQUENCE</scope>
    <source>
        <strain evidence="2">20211129_DDA</strain>
        <tissue evidence="2">Liver</tissue>
    </source>
</reference>
<gene>
    <name evidence="2" type="ORF">NDU88_004252</name>
</gene>